<dbReference type="HOGENOM" id="CLU_030057_2_0_1"/>
<evidence type="ECO:0000256" key="3">
    <source>
        <dbReference type="ARBA" id="ARBA00022989"/>
    </source>
</evidence>
<feature type="transmembrane region" description="Helical" evidence="5">
    <location>
        <begin position="351"/>
        <end position="374"/>
    </location>
</feature>
<feature type="transmembrane region" description="Helical" evidence="5">
    <location>
        <begin position="60"/>
        <end position="78"/>
    </location>
</feature>
<feature type="transmembrane region" description="Helical" evidence="5">
    <location>
        <begin position="200"/>
        <end position="221"/>
    </location>
</feature>
<dbReference type="Gene3D" id="1.50.10.150">
    <property type="entry name" value="Voltage-dependent anion channel"/>
    <property type="match status" value="1"/>
</dbReference>
<dbReference type="PANTHER" id="PTHR31162">
    <property type="entry name" value="MALIC ACID TRANSPORT PROTEIN-RELATED"/>
    <property type="match status" value="1"/>
</dbReference>
<feature type="transmembrane region" description="Helical" evidence="5">
    <location>
        <begin position="166"/>
        <end position="188"/>
    </location>
</feature>
<evidence type="ECO:0000256" key="5">
    <source>
        <dbReference type="SAM" id="Phobius"/>
    </source>
</evidence>
<evidence type="ECO:0000313" key="7">
    <source>
        <dbReference type="Proteomes" id="UP000019487"/>
    </source>
</evidence>
<dbReference type="GO" id="GO:0016020">
    <property type="term" value="C:membrane"/>
    <property type="evidence" value="ECO:0007669"/>
    <property type="project" value="UniProtKB-SubCell"/>
</dbReference>
<evidence type="ECO:0000313" key="6">
    <source>
        <dbReference type="EMBL" id="ESZ91392.1"/>
    </source>
</evidence>
<evidence type="ECO:0000256" key="4">
    <source>
        <dbReference type="ARBA" id="ARBA00023136"/>
    </source>
</evidence>
<dbReference type="STRING" id="1432307.W9C3S0"/>
<comment type="caution">
    <text evidence="6">The sequence shown here is derived from an EMBL/GenBank/DDBJ whole genome shotgun (WGS) entry which is preliminary data.</text>
</comment>
<evidence type="ECO:0008006" key="8">
    <source>
        <dbReference type="Google" id="ProtNLM"/>
    </source>
</evidence>
<sequence>MSTQRPNRINDTIRIYSTTALEEQTDNTFEDSGDAADSKNEKLTIANNGKITFRMRIHHFTWAWFTLTMSTGGIALLLSNTPHRFRGLTVLGDIVFIFDLCLFLLLCTGITARFILYPKALATSLTDPTESLFFPTFFISLLNILANIQKYGVPHCGPWLISALRVLFWIYTALTFSSAVGQYCYLFSAKQQTLQSMTPAWILPIFPVMLCGTLASVISGSQSPKNALPILVAGITFQGLGILVAVFMYGPFLGRLMTYGLPEPNTRPGMFIAVGPPSFTGLALLGMSKNFAMIYPAYSTISSVEHPEIIADIFRIIAVSAAVFLWGTAFWFFCISLVSVLAGVREMSFHLVWYSFVFPNVGFTIVIIDIGTAFKSEGVLWVGSALTIILVIVWLLVLACHIRAVVLKQVLWPGKDEDKGERDQ</sequence>
<protein>
    <recommendedName>
        <fullName evidence="8">Malic acid transport protein</fullName>
    </recommendedName>
</protein>
<accession>W9C3S0</accession>
<feature type="transmembrane region" description="Helical" evidence="5">
    <location>
        <begin position="313"/>
        <end position="344"/>
    </location>
</feature>
<keyword evidence="3 5" id="KW-1133">Transmembrane helix</keyword>
<feature type="transmembrane region" description="Helical" evidence="5">
    <location>
        <begin position="227"/>
        <end position="249"/>
    </location>
</feature>
<gene>
    <name evidence="6" type="ORF">SBOR_8211</name>
</gene>
<evidence type="ECO:0000256" key="2">
    <source>
        <dbReference type="ARBA" id="ARBA00022692"/>
    </source>
</evidence>
<organism evidence="6 7">
    <name type="scientific">Sclerotinia borealis (strain F-4128)</name>
    <dbReference type="NCBI Taxonomy" id="1432307"/>
    <lineage>
        <taxon>Eukaryota</taxon>
        <taxon>Fungi</taxon>
        <taxon>Dikarya</taxon>
        <taxon>Ascomycota</taxon>
        <taxon>Pezizomycotina</taxon>
        <taxon>Leotiomycetes</taxon>
        <taxon>Helotiales</taxon>
        <taxon>Sclerotiniaceae</taxon>
        <taxon>Sclerotinia</taxon>
    </lineage>
</organism>
<feature type="transmembrane region" description="Helical" evidence="5">
    <location>
        <begin position="128"/>
        <end position="146"/>
    </location>
</feature>
<keyword evidence="2 5" id="KW-0812">Transmembrane</keyword>
<dbReference type="InterPro" id="IPR038665">
    <property type="entry name" value="Voltage-dep_anion_channel_sf"/>
</dbReference>
<evidence type="ECO:0000256" key="1">
    <source>
        <dbReference type="ARBA" id="ARBA00004141"/>
    </source>
</evidence>
<dbReference type="PANTHER" id="PTHR31162:SF0">
    <property type="entry name" value="MALIC ACID TRANSPORT PROTEIN"/>
    <property type="match status" value="1"/>
</dbReference>
<dbReference type="AlphaFoldDB" id="W9C3S0"/>
<keyword evidence="4 5" id="KW-0472">Membrane</keyword>
<name>W9C3S0_SCLBF</name>
<dbReference type="InterPro" id="IPR004695">
    <property type="entry name" value="SLAC1/Mae1/Ssu1/TehA"/>
</dbReference>
<dbReference type="GO" id="GO:0015140">
    <property type="term" value="F:malate transmembrane transporter activity"/>
    <property type="evidence" value="ECO:0007669"/>
    <property type="project" value="InterPro"/>
</dbReference>
<dbReference type="OrthoDB" id="2901184at2759"/>
<feature type="transmembrane region" description="Helical" evidence="5">
    <location>
        <begin position="90"/>
        <end position="116"/>
    </location>
</feature>
<proteinExistence type="predicted"/>
<dbReference type="Pfam" id="PF03595">
    <property type="entry name" value="SLAC1"/>
    <property type="match status" value="1"/>
</dbReference>
<reference evidence="6 7" key="1">
    <citation type="journal article" date="2014" name="Genome Announc.">
        <title>Draft genome sequence of Sclerotinia borealis, a psychrophilic plant pathogenic fungus.</title>
        <authorList>
            <person name="Mardanov A.V."/>
            <person name="Beletsky A.V."/>
            <person name="Kadnikov V.V."/>
            <person name="Ignatov A.N."/>
            <person name="Ravin N.V."/>
        </authorList>
    </citation>
    <scope>NUCLEOTIDE SEQUENCE [LARGE SCALE GENOMIC DNA]</scope>
    <source>
        <strain evidence="7">F-4157</strain>
    </source>
</reference>
<comment type="subcellular location">
    <subcellularLocation>
        <location evidence="1">Membrane</location>
        <topology evidence="1">Multi-pass membrane protein</topology>
    </subcellularLocation>
</comment>
<feature type="transmembrane region" description="Helical" evidence="5">
    <location>
        <begin position="380"/>
        <end position="399"/>
    </location>
</feature>
<dbReference type="Proteomes" id="UP000019487">
    <property type="component" value="Unassembled WGS sequence"/>
</dbReference>
<dbReference type="EMBL" id="AYSA01000506">
    <property type="protein sequence ID" value="ESZ91392.1"/>
    <property type="molecule type" value="Genomic_DNA"/>
</dbReference>
<dbReference type="InterPro" id="IPR030185">
    <property type="entry name" value="Mae1"/>
</dbReference>
<dbReference type="CDD" id="cd09317">
    <property type="entry name" value="TDT_Mae1_like"/>
    <property type="match status" value="1"/>
</dbReference>
<keyword evidence="7" id="KW-1185">Reference proteome</keyword>